<feature type="region of interest" description="Disordered" evidence="1">
    <location>
        <begin position="950"/>
        <end position="971"/>
    </location>
</feature>
<keyword evidence="4" id="KW-1185">Reference proteome</keyword>
<dbReference type="Pfam" id="PF00404">
    <property type="entry name" value="Dockerin_1"/>
    <property type="match status" value="1"/>
</dbReference>
<dbReference type="InterPro" id="IPR045474">
    <property type="entry name" value="GEVED"/>
</dbReference>
<dbReference type="Pfam" id="PF17963">
    <property type="entry name" value="Big_9"/>
    <property type="match status" value="1"/>
</dbReference>
<feature type="region of interest" description="Disordered" evidence="1">
    <location>
        <begin position="3748"/>
        <end position="3772"/>
    </location>
</feature>
<dbReference type="Proteomes" id="UP000011885">
    <property type="component" value="Unassembled WGS sequence"/>
</dbReference>
<accession>M5UDI6</accession>
<feature type="compositionally biased region" description="Low complexity" evidence="1">
    <location>
        <begin position="6442"/>
        <end position="6456"/>
    </location>
</feature>
<dbReference type="InterPro" id="IPR018247">
    <property type="entry name" value="EF_Hand_1_Ca_BS"/>
</dbReference>
<name>M5UDI6_9BACT</name>
<feature type="region of interest" description="Disordered" evidence="1">
    <location>
        <begin position="6344"/>
        <end position="6365"/>
    </location>
</feature>
<dbReference type="PROSITE" id="PS00018">
    <property type="entry name" value="EF_HAND_1"/>
    <property type="match status" value="1"/>
</dbReference>
<dbReference type="SMART" id="SM00710">
    <property type="entry name" value="PbH1"/>
    <property type="match status" value="5"/>
</dbReference>
<protein>
    <submittedName>
        <fullName evidence="3">Peptidase domain protein</fullName>
    </submittedName>
</protein>
<sequence>MLETLEARQLLAGPELIGIQPNEGELIDNGSVRQVAPRVLTFRFDEDQQIDANTLDAIQLVRSGRDGVFGTSDDVRIDPGLVTLGDPNENEVVVRFADSLPDDNYRINIYGYDDPTASPQPIVGLRNIQGELIQPSVVGERVETVDFRLDLGALIEAVVPQPVIRNADGSLTQNRDEIVVYFNEDPLFVEDDAAGNPTERSAENPRFYQLLLTQDSVRTTDDEFYLPDEVIYSEETHTARLIFETDINNLPGVPASGGTFRLRIGTAVDSKVDLIVPPSEFVTAPTATVSLDNDASFEFVSRQVGEGASGQQVRFVDTGSAGLSVAQDADGVIEFNFGGTVPVVSDLVAAIAADPVIRDLISISVDSASLALPLPQRLIGSDPVVLVGLGDTLGTSLDIGTFDSDTLTSLVIRESITPQQVNIELPGGDDDAGHRLLIEHINDAFGADLQSGITEIPYNFQGVYFQDGTSSSLNQITPTQKLRIREVLQLWSNKIGVQFTETADQGITFALGETSDVLTDGSLPEDQRFTAVPQLQASVRVDPAINDNSTAASSNASIVFSNQANFGFDYGEDFTRKAAAGVGLLLGLLAAPDQAPQVLMALNAFNDEALLRRPSDGVLGPEITAPTTDPDSPDYQRFDEEFPEFRGFLNDLIDPITLPADVPTTEGSLVYLPDNLDDFSLPDWEPVFPSNVDVLHGQYVHRPDSVDVDLYRFVVDLDDADRIGQLSVETFAERLSDSSALDTTLTLFQEVRASATSDLKVGPTVQLRVDAAQVGTTGNGARIDFVESDRGAGEDEVRVLRVDDGAGGFVNNAILIDLPRRGAFVDSVELQEVIDAIENDPFASSLFNLTLEKGSPTTDISGLDLQTSPIVLSGGGLEQLSRNDDYFSEDSFMTASLGEGVYYIGVAASGNDTYDPMIKDSGFGGLTQGDYELRIKFEPQVDEVDVLRDQDSTRPGVPGTPIDGDGDGVPRGVNNFWFQTRPELRTMQFTLSGASITPGQTVTITGANGSVRTYEFQPFSGGSARPGNVLIQYSDTTGNDSPPENLAELLATAINGRQDATGVQAFVTGESLTLEGERSLDFSNGFRGVETFGRMIFVDKLAATNADGSLGLPFNNVNNPAVVNAFDAALPGDIVRIVGNGGADQDIVTEDDNFAYEFGLSEVGGQTLEDGRDMEIPAGVTTMIDAGAIFKLRSSRISVGSSSTQIDRSGGALQVLGTPRLVDFNAADPLVGEVNSSDTGYDDGSVIFTSTRDREADAAGAGTSPAPRAGDWGGIVFRRDIDQAQGRADLEDQGIFLQTVNHAEIRYGGGSDILVDSVQQVVNPISMINLRPNITFNEITLSADAAMSAAPNSFEETTFGTPAFQQAGEFTPDYNRVGPDIHNNLLSENSLNGLFIRTIVTPNSAPTQLTSAARFDDTSIVHFVAENLVIAGSPGGSVEDGIRPSLAQASAQVLSGGSLTANTDAVEYLMTFVDANGFESAATELTGALRLDAAAGETLEDSSVQLAGLPRIPSGTDYVSRRLYRADFDAAGNVISGGYQLVATLDGLSSAYTDNGASFENQLDVDRVGRRGRLDASLVVDPGMVLKLQGARIELGHGTQLLSEGTASQPVVFTSSLDDRYGAGGTFDTNNDAGTITGNEEADRGDWSGIYAGANAYVSLDHAVVSYAGGISLVSGGESRGFAPLELQQADGRVTNTRFEFNDDGQDGSGRPGRGGRLAVDPSVIFVRGSQPVIVANEFKDNRGSAIDIDVDSMVADLLRDTGRQTGSVDTFSEFDDNHGPLVRLNRFEVVPADDDEDKQISGLVIRGGELLVESIWDDTDIVHVLDESVTVGNIQSSGGLRLESRANESLVVKLSGAGTPNSATLGTGFTATGETSDSEQRLGGTVHIVGLPGAPVVLTSFKDDTVGAGLAIDGSQFTDTNGDSFGSRPETNDWRSVLLDQYSNDRNVDFILEEELSTDVAPGRNGSVNQAQFLGELAGDLNLGDDTRRIGFEVSGYLSEPTDVDTYSFNGSAGSEVWFDIDDTTFGLDTVIELLNSEGVLLARSDNSVDGDVIAIDPSMEGLVGPLQSKADAYTETNVFGDYLDVGSINSRDAGFRVVLPGDSTGSESRSTYYFRVRSASSNPSDPSAGSSYGSYQIQVRLQEEQEYPGSVVRYTDIHWANHGVHVRGLPGESPLMGEAGENESVSGADSPFGIASSNDVLESVALADDTRAPSQQPQNVGNLFEGKRPVISVAGSISDSLDVDFYQVDLDALVSTEGLNTNYMSTIFDVDYASGLTRPDTNISVFYDADGEFGPAEPQLVLFSTGSNVAEDQSSPFGENGDLAERLDRGSISTSDPLIGPVSLPEGAYYVAITAGERLPEELSDVAVRREPINSIQRIYEDRVDVGVSGDSVFGGPREDELFSDAEIIGGGFTVTNDRANDIGHGSNDNFDRTNLGRNQTFYSEIRGELDASVNDTNVESPYSRVQMIGEGADSPAGALSLNSLEWSISSNSQIGGTDDYTAQTIPHVSIEATMNGDSADFYELVVTENNTRVIIDVDEGENPFESIFGDNSLGSVDVDLVILDASRVLLTPPGRVFTSFTTEGQTGSAGDTFFDLSDDPFFDGILDQGTYYIGILEADTQIVTAPNGTLTFPRTGEAAAGRYVMHVSASDQEVGNGANQSIHFDRNDETRGQLLSDTFDLVGYAPEDLPRFYFNYFWDSPEDGLGDPVDSLTLKVTSTENPAGISFDQSQPDLTLDPTADPNPDFINDSQWRQKVISLSDFAGHTNIQFEFEYESNGVIDGAAEGLYLDDFIVGFAERGETVFNATPGETTFAGESDGPTGEYQLEMRRATSFATPTGNSQDLTRSFDTNDRHAQEVTLVVPAGSQIQDGDIFELSDGKTTQVFEFDNDGSSKFTNQRLTFSAADTPAELAMRIRTAINTTNRLDVEAASADGLDDETMTGNQLNLFGVVDGSFTELASYTDGPAVTDVLDVEITEDGDRRILMPAVLHDGVGDVNVTRTQGQVIIENNVISDVHAIGIYSEAGDRGTDVEYFRTDPSDPDHFNELFGIAQNTDAEHPFLQLPPVGNPAAGVARNLPTLNNSVDGGLMSGVVIRNNTIDQARLSGIKVEGETQPFIIDSQTLNVNDGYAMAIDAGGTRVVFEFEDIGGAAVTAGGSGTAGGNGYIDGHVPIYYRHQLSASAYNNSPGTVYPYTSFELMLAIQQAIQGSILVTNDMAELVTAYLGPSMSIRDGDAEQFADNAESFPNAAVYLQGVSNIYFTTAYTSQGSGGGITDATVGPAPVAEAAQPFARVINNTVYGSDGTESLFPDDAKLDNNDVLSDATVTHVGRAHGGPYIQNAAIGYDIPQGLTDQTITFRTVFDSSNVTDARTAVVGVGNEFNNIANFPTDGAPTTTVNANIDITNAAISVNYTGTGVVAEGTFNGYVFEGDFSNLESVDISDASTVGVDVSFTDTQLLVNLNGGQQIDAADQLFLSLNFPAQTFPAALAGVANEDDVDLYKVELIVGDRLIVDIDTIEGGPDTIVRIFDEFGQAQVLNLGAPNETKVADNGAAPDYLDPRSTVFTGTGRAGSVTDELNGRDPFVDFTTLETGTYYIAVSSVGNSSYDPNSLSGRVGGTETGEYEIGIEVYTPRQFVMSIDDGNEGQSRRDGTVASDLVGTTFTVTQIPDFAGNWPNFPISGGVPTTVGNQLTFEFTTQANVIVLANGNYAVPLIANYRVPEIMDAIASAVTGLQDPISGADIPALPNYENGNGPDGRSGPIARGRATALGGQSGDNLGIVNLSDPSRRAGQTRTLFPIQSDPLFNDTDFPLGFGHDRVENNSSTLTPANTLSDGFASTELYVLFENIAEIELSPEAMNAGLKLSTNDYRPSSENNNRVEFAENADQLIAESGIWVTGGASPTLLNNVLSNLHQSILVDETNFFGFGKRVAVAGNDFIKPQEVIVNGNVFQHDETRNSEIRFDITWPIDPTAPFDVVDTSISTDEVIGATNVTVQSDDFNFFIEPTDVLLVDAEGDNFLPADGSRIIDSATSSLNERSSFSSVKAAVGLPISNVLTPDRDVNGVLRADNPNFASSGGSGQTIFKDRGSSELADFIGPVAVALNPRDNDAAGLDSDTTTSFIQRGVGVLGEFRIQLVDTGDGSNPFTGIGVDDSTLMVAEIPGLRREGANLTVFENDVLLEEGVDYTFSYDETSNTITLIPLAGVWRDDRSYRIALNNRDRTVLIAPDPSEVTDGDQIRITDSDGGTVVFEFDSGYQLFLPETPTLVVPSIGTEAGGLGDGDIFLISDGTNDPVVFEFDNDGVLLPGSRRISLPTESLVGDEVNVTVGTDSFVFQYVAEGDSATGGAIPVTFNPADPIEGSVFGLAEVMTQTFANNGLEVFVDVPDDDLSTVNITRNTGGPAITINSKPDSFASGAAPSPALGVSLQLDSLPARNMPTAQQEREAYLSLIAESIETAITQERRKAGETGELPETRAAAFDFDVVIDGTRVILGAPAGYIVDTSGGGLGQDARTLAFEVPTIGTGVNGIEDGDSFTISNGNVEQTFEFTFDAQVQNSDATQIFLDTTLGDLTGEEIAELIRETVTEAGLGLTPTVDGELVYLDLPATGLVTTSAGQLRVIGLARPLLDGDTIRVSKAPEPPSTAIEINNAFPAGFEVGTINTPIDGTVFTLELREGELLPELYDFEFDVSDADPAEVTPGNYPIDVTETIEDENGLLREYFVSLDELARRIAQAIEDRGIDVSPVAQDEYIYLTVPAGKTARILSDFNGIGLTETATFEERVTFEFDLSTEDDPNGDGVTPGNRAIVYSLTDTATQLAEKVEAALNPVDNAGNPITLIDGLLPGSETVAPGQVAVNVNADNPLALTVTLGSSLEVRGEPGVSGSTTVEVFGPLLLTMPVLGGNSITNGSVFLIADDDGNDVVFQFAIGGFVPFADRVEGANIVNYSTADDPDVLATKFAAVINASTIGLTATIQNSSQISLGRTSPDRVSNAGLPGVSGTPAIDIVRGIVSDGEVLRIRQGDVSVSYEFDSVDNGGGVQPGNVQVSFQPTSTPGDIAESLAAAIRNNSAGLRFTSGEDGTVYPIAELDENGIPTGGVILNDLPGTQVDISAAPTLNVTGVPGGAIPVAISPLFGAEAVKQVLLRQLNSVNVVGELPTTTLVAEDRGGNTLFVENASIITGPVSNYFLPAIKDVVGNPLQPNRDDRTTQFTINLADIALDFGDAPDPVGSVPGRYPTRLLDNGARHIIGAGPVLGSSVDAEIDALSVRTADGDDLTISFTGGGSVFVPRLEDGAVKVDIDPSGLFDLTLFDGETFTVDTGLDVATFEFDTDGIFDEDNYVVWVPGYEGDRVLTSADSSLLTPEAIAAGIQDAIDASPLNPASTSIETDPTSGLVTFVISGNDEDGVTFESEANPEGLFNESISTQVTVTVTGSGVLEGWIDFNADGDWNDPGELIISPDLPFDGTSNPALFGEGTTTRTFAVSIPDTTAKLLAGQSADTYARFRVSTNGTGSPVGLALSGEVEDYKVRLVGGQPPVISTPNPQYTVREGEFLQATDDIGTDAFTNNNGLLVGVTTATPGGVQIYADDIGTRQLFDESGQFAGTLEIQRNGTFTFDADDDYSGVVTFSALVTDVVPGAVENQLVSPTPIMATITVTPVNDEPTLIDGVVADDVISTRTINEDNVVSQADQTSLGPVVFTASELIDPFYSAGPGTEPVEQDLFFLSAGTATTAFRTTQGGSLTISSNGQTILYTPPQDYNGQVADTFTYTVADRLKSDLQGTIVSQSADVEGRVEIVVNAINDNPRVNDETYQTTERTSDSDPVLRIPIEGPEVIDGQTVAGILDNDTAGPDDETQAPQNQTRSLKADQFTSIENGQIVQSRRTEGGGGRIALVGDYLEYTPRVNFSGIDRFTYVVVDSLGAESTATAFINVGGVNNQPEFFGVRGQQGQSTLEFEERRAADESVTFDLTSWFTDADGDVLSFPQPTVADTDLFTATTDGDQLTLNFIPFAFGTTTLTVRASDSLSPAVTQEITVTVLGKPDSPIVAGSLQPLEILEDGVATADLQRDTVDGQGLFFDPDGDVLTYRVRRIGSINNPTDEQIAANPLVESIEFVGDTLQITPKPDQSGSVQIEIEATDGTFVNSHSFDFVVLATADAPRGNVTPSGDASPDAYPVPVGGTLRITDPSLGLLQNDFDPDPGSSIRIAPGSLTQPVGGTGTVDLLGRDDGAFSFTAGTVDGSQPAAGQTDTFTYRLIDDTGRLSAPITVNVTFNQSSYQNPVERYDVSADGFVTAVDALRILNLINARGSNTTAFSVSELTTSPPDYYDVNGDGFISTVDVLQVINELNDRDANGNNGSSEPIAPTTVSVSAATTGGVESSLASTQTFASGSTANLGSANAVLRSSELDSSSTEQEPSTSLDQVLTLGMDLQSGGEAKAAQVADTLASDLGSSTTSDSETSGQATDSALLDLFSDSFETD</sequence>
<feature type="region of interest" description="Disordered" evidence="1">
    <location>
        <begin position="6442"/>
        <end position="6474"/>
    </location>
</feature>
<dbReference type="PATRIC" id="fig|1263870.3.peg.4771"/>
<evidence type="ECO:0000256" key="1">
    <source>
        <dbReference type="SAM" id="MobiDB-lite"/>
    </source>
</evidence>
<feature type="compositionally biased region" description="Polar residues" evidence="1">
    <location>
        <begin position="2725"/>
        <end position="2736"/>
    </location>
</feature>
<feature type="region of interest" description="Disordered" evidence="1">
    <location>
        <begin position="5840"/>
        <end position="5859"/>
    </location>
</feature>
<dbReference type="Gene3D" id="1.10.1330.10">
    <property type="entry name" value="Dockerin domain"/>
    <property type="match status" value="1"/>
</dbReference>
<comment type="caution">
    <text evidence="3">The sequence shown here is derived from an EMBL/GenBank/DDBJ whole genome shotgun (WGS) entry which is preliminary data.</text>
</comment>
<feature type="domain" description="GEVED" evidence="2">
    <location>
        <begin position="5434"/>
        <end position="5525"/>
    </location>
</feature>
<dbReference type="EMBL" id="ANOH01000306">
    <property type="protein sequence ID" value="EMI54063.1"/>
    <property type="molecule type" value="Genomic_DNA"/>
</dbReference>
<dbReference type="GO" id="GO:0004553">
    <property type="term" value="F:hydrolase activity, hydrolyzing O-glycosyl compounds"/>
    <property type="evidence" value="ECO:0007669"/>
    <property type="project" value="InterPro"/>
</dbReference>
<proteinExistence type="predicted"/>
<evidence type="ECO:0000313" key="3">
    <source>
        <dbReference type="EMBL" id="EMI54063.1"/>
    </source>
</evidence>
<evidence type="ECO:0000313" key="4">
    <source>
        <dbReference type="Proteomes" id="UP000011885"/>
    </source>
</evidence>
<feature type="region of interest" description="Disordered" evidence="1">
    <location>
        <begin position="616"/>
        <end position="635"/>
    </location>
</feature>
<dbReference type="Gene3D" id="2.60.40.3440">
    <property type="match status" value="2"/>
</dbReference>
<reference evidence="3 4" key="1">
    <citation type="journal article" date="2013" name="Mar. Genomics">
        <title>Expression of sulfatases in Rhodopirellula baltica and the diversity of sulfatases in the genus Rhodopirellula.</title>
        <authorList>
            <person name="Wegner C.E."/>
            <person name="Richter-Heitmann T."/>
            <person name="Klindworth A."/>
            <person name="Klockow C."/>
            <person name="Richter M."/>
            <person name="Achstetter T."/>
            <person name="Glockner F.O."/>
            <person name="Harder J."/>
        </authorList>
    </citation>
    <scope>NUCLEOTIDE SEQUENCE [LARGE SCALE GENOMIC DNA]</scope>
    <source>
        <strain evidence="3 4">SM41</strain>
    </source>
</reference>
<organism evidence="3 4">
    <name type="scientific">Rhodopirellula sallentina SM41</name>
    <dbReference type="NCBI Taxonomy" id="1263870"/>
    <lineage>
        <taxon>Bacteria</taxon>
        <taxon>Pseudomonadati</taxon>
        <taxon>Planctomycetota</taxon>
        <taxon>Planctomycetia</taxon>
        <taxon>Pirellulales</taxon>
        <taxon>Pirellulaceae</taxon>
        <taxon>Rhodopirellula</taxon>
    </lineage>
</organism>
<dbReference type="Gene3D" id="2.60.120.380">
    <property type="match status" value="2"/>
</dbReference>
<dbReference type="InterPro" id="IPR006626">
    <property type="entry name" value="PbH1"/>
</dbReference>
<evidence type="ECO:0000259" key="2">
    <source>
        <dbReference type="Pfam" id="PF20009"/>
    </source>
</evidence>
<dbReference type="OrthoDB" id="247526at2"/>
<feature type="region of interest" description="Disordered" evidence="1">
    <location>
        <begin position="2725"/>
        <end position="2745"/>
    </location>
</feature>
<dbReference type="Pfam" id="PF20009">
    <property type="entry name" value="GEVED"/>
    <property type="match status" value="1"/>
</dbReference>
<dbReference type="InterPro" id="IPR036439">
    <property type="entry name" value="Dockerin_dom_sf"/>
</dbReference>
<gene>
    <name evidence="3" type="ORF">RSSM_04509</name>
</gene>
<dbReference type="GO" id="GO:0000272">
    <property type="term" value="P:polysaccharide catabolic process"/>
    <property type="evidence" value="ECO:0007669"/>
    <property type="project" value="InterPro"/>
</dbReference>
<dbReference type="InterPro" id="IPR002105">
    <property type="entry name" value="Dockerin_1_rpt"/>
</dbReference>